<feature type="domain" description="Mechanosensitive ion channel MscS" evidence="6">
    <location>
        <begin position="100"/>
        <end position="162"/>
    </location>
</feature>
<dbReference type="EMBL" id="SDHX01000001">
    <property type="protein sequence ID" value="RXK56792.1"/>
    <property type="molecule type" value="Genomic_DNA"/>
</dbReference>
<dbReference type="PANTHER" id="PTHR30221:SF8">
    <property type="entry name" value="SMALL-CONDUCTANCE MECHANOSENSITIVE CHANNEL"/>
    <property type="match status" value="1"/>
</dbReference>
<organism evidence="7 8">
    <name type="scientific">Oleiharenicola lentus</name>
    <dbReference type="NCBI Taxonomy" id="2508720"/>
    <lineage>
        <taxon>Bacteria</taxon>
        <taxon>Pseudomonadati</taxon>
        <taxon>Verrucomicrobiota</taxon>
        <taxon>Opitutia</taxon>
        <taxon>Opitutales</taxon>
        <taxon>Opitutaceae</taxon>
        <taxon>Oleiharenicola</taxon>
    </lineage>
</organism>
<dbReference type="Proteomes" id="UP000290218">
    <property type="component" value="Unassembled WGS sequence"/>
</dbReference>
<dbReference type="InterPro" id="IPR045275">
    <property type="entry name" value="MscS_archaea/bacteria_type"/>
</dbReference>
<reference evidence="7 8" key="1">
    <citation type="submission" date="2019-01" db="EMBL/GenBank/DDBJ databases">
        <title>Lacunisphaera sp. strain TWA-58.</title>
        <authorList>
            <person name="Chen W.-M."/>
        </authorList>
    </citation>
    <scope>NUCLEOTIDE SEQUENCE [LARGE SCALE GENOMIC DNA]</scope>
    <source>
        <strain evidence="7 8">TWA-58</strain>
    </source>
</reference>
<evidence type="ECO:0000256" key="1">
    <source>
        <dbReference type="ARBA" id="ARBA00004370"/>
    </source>
</evidence>
<dbReference type="SUPFAM" id="SSF50182">
    <property type="entry name" value="Sm-like ribonucleoproteins"/>
    <property type="match status" value="1"/>
</dbReference>
<feature type="transmembrane region" description="Helical" evidence="5">
    <location>
        <begin position="54"/>
        <end position="74"/>
    </location>
</feature>
<evidence type="ECO:0000256" key="5">
    <source>
        <dbReference type="SAM" id="Phobius"/>
    </source>
</evidence>
<dbReference type="RefSeq" id="WP_129048157.1">
    <property type="nucleotide sequence ID" value="NZ_SDHX01000001.1"/>
</dbReference>
<accession>A0A4Q1CCZ4</accession>
<dbReference type="GO" id="GO:0016020">
    <property type="term" value="C:membrane"/>
    <property type="evidence" value="ECO:0007669"/>
    <property type="project" value="UniProtKB-SubCell"/>
</dbReference>
<keyword evidence="2 5" id="KW-0812">Transmembrane</keyword>
<evidence type="ECO:0000256" key="3">
    <source>
        <dbReference type="ARBA" id="ARBA00022989"/>
    </source>
</evidence>
<dbReference type="InterPro" id="IPR010920">
    <property type="entry name" value="LSM_dom_sf"/>
</dbReference>
<dbReference type="InterPro" id="IPR006685">
    <property type="entry name" value="MscS_channel_2nd"/>
</dbReference>
<comment type="caution">
    <text evidence="7">The sequence shown here is derived from an EMBL/GenBank/DDBJ whole genome shotgun (WGS) entry which is preliminary data.</text>
</comment>
<evidence type="ECO:0000313" key="7">
    <source>
        <dbReference type="EMBL" id="RXK56792.1"/>
    </source>
</evidence>
<evidence type="ECO:0000313" key="8">
    <source>
        <dbReference type="Proteomes" id="UP000290218"/>
    </source>
</evidence>
<dbReference type="OrthoDB" id="194757at2"/>
<dbReference type="AlphaFoldDB" id="A0A4Q1CCZ4"/>
<evidence type="ECO:0000259" key="6">
    <source>
        <dbReference type="Pfam" id="PF00924"/>
    </source>
</evidence>
<proteinExistence type="predicted"/>
<dbReference type="Gene3D" id="2.30.30.60">
    <property type="match status" value="1"/>
</dbReference>
<sequence>MLEFSLDQATLIRLIETGVILVVALALFFGLRGRILQFAHWAGLPRLAYAPVRLMLRYAILVVALALILSLWGFQIGTILALIGSVLGLVAIGFVAVWSVLSNFLCIFVLVIFKPFSVGDELELPTDNVKGRVKDLSLVFTTLQVSDTESVMIPNNTFFQKVFKRRLGTCTTGLGDQLRHNAGGTAA</sequence>
<evidence type="ECO:0000256" key="2">
    <source>
        <dbReference type="ARBA" id="ARBA00022692"/>
    </source>
</evidence>
<feature type="transmembrane region" description="Helical" evidence="5">
    <location>
        <begin position="12"/>
        <end position="33"/>
    </location>
</feature>
<protein>
    <submittedName>
        <fullName evidence="7">Mechanosensitive ion channel family protein</fullName>
    </submittedName>
</protein>
<feature type="transmembrane region" description="Helical" evidence="5">
    <location>
        <begin position="80"/>
        <end position="113"/>
    </location>
</feature>
<dbReference type="Pfam" id="PF00924">
    <property type="entry name" value="MS_channel_2nd"/>
    <property type="match status" value="1"/>
</dbReference>
<comment type="subcellular location">
    <subcellularLocation>
        <location evidence="1">Membrane</location>
    </subcellularLocation>
</comment>
<gene>
    <name evidence="7" type="ORF">ESB00_13250</name>
</gene>
<keyword evidence="8" id="KW-1185">Reference proteome</keyword>
<evidence type="ECO:0000256" key="4">
    <source>
        <dbReference type="ARBA" id="ARBA00023136"/>
    </source>
</evidence>
<dbReference type="InterPro" id="IPR023408">
    <property type="entry name" value="MscS_beta-dom_sf"/>
</dbReference>
<dbReference type="PANTHER" id="PTHR30221">
    <property type="entry name" value="SMALL-CONDUCTANCE MECHANOSENSITIVE CHANNEL"/>
    <property type="match status" value="1"/>
</dbReference>
<keyword evidence="3 5" id="KW-1133">Transmembrane helix</keyword>
<dbReference type="GO" id="GO:0008381">
    <property type="term" value="F:mechanosensitive monoatomic ion channel activity"/>
    <property type="evidence" value="ECO:0007669"/>
    <property type="project" value="InterPro"/>
</dbReference>
<name>A0A4Q1CCZ4_9BACT</name>
<keyword evidence="4 5" id="KW-0472">Membrane</keyword>